<feature type="transmembrane region" description="Helical" evidence="13">
    <location>
        <begin position="125"/>
        <end position="150"/>
    </location>
</feature>
<evidence type="ECO:0000256" key="1">
    <source>
        <dbReference type="ARBA" id="ARBA00001947"/>
    </source>
</evidence>
<evidence type="ECO:0000313" key="15">
    <source>
        <dbReference type="EMBL" id="OHA13894.1"/>
    </source>
</evidence>
<feature type="domain" description="Peptidase M50" evidence="14">
    <location>
        <begin position="116"/>
        <end position="188"/>
    </location>
</feature>
<dbReference type="Proteomes" id="UP000177171">
    <property type="component" value="Unassembled WGS sequence"/>
</dbReference>
<evidence type="ECO:0000256" key="9">
    <source>
        <dbReference type="ARBA" id="ARBA00022833"/>
    </source>
</evidence>
<dbReference type="InterPro" id="IPR044537">
    <property type="entry name" value="Rip2-like"/>
</dbReference>
<keyword evidence="10 13" id="KW-1133">Transmembrane helix</keyword>
<feature type="domain" description="Peptidase M50" evidence="14">
    <location>
        <begin position="11"/>
        <end position="115"/>
    </location>
</feature>
<evidence type="ECO:0000256" key="13">
    <source>
        <dbReference type="SAM" id="Phobius"/>
    </source>
</evidence>
<comment type="subcellular location">
    <subcellularLocation>
        <location evidence="2">Cell membrane</location>
        <topology evidence="2">Multi-pass membrane protein</topology>
    </subcellularLocation>
</comment>
<comment type="cofactor">
    <cofactor evidence="1">
        <name>Zn(2+)</name>
        <dbReference type="ChEBI" id="CHEBI:29105"/>
    </cofactor>
</comment>
<evidence type="ECO:0000256" key="7">
    <source>
        <dbReference type="ARBA" id="ARBA00022723"/>
    </source>
</evidence>
<feature type="transmembrane region" description="Helical" evidence="13">
    <location>
        <begin position="93"/>
        <end position="113"/>
    </location>
</feature>
<feature type="transmembrane region" description="Helical" evidence="13">
    <location>
        <begin position="54"/>
        <end position="73"/>
    </location>
</feature>
<comment type="caution">
    <text evidence="15">The sequence shown here is derived from an EMBL/GenBank/DDBJ whole genome shotgun (WGS) entry which is preliminary data.</text>
</comment>
<accession>A0A1G2LQU0</accession>
<dbReference type="GO" id="GO:0005886">
    <property type="term" value="C:plasma membrane"/>
    <property type="evidence" value="ECO:0007669"/>
    <property type="project" value="UniProtKB-SubCell"/>
</dbReference>
<dbReference type="PANTHER" id="PTHR35864">
    <property type="entry name" value="ZINC METALLOPROTEASE MJ0611-RELATED"/>
    <property type="match status" value="1"/>
</dbReference>
<dbReference type="GO" id="GO:0008237">
    <property type="term" value="F:metallopeptidase activity"/>
    <property type="evidence" value="ECO:0007669"/>
    <property type="project" value="UniProtKB-KW"/>
</dbReference>
<evidence type="ECO:0000256" key="3">
    <source>
        <dbReference type="ARBA" id="ARBA00007931"/>
    </source>
</evidence>
<dbReference type="GO" id="GO:0046872">
    <property type="term" value="F:metal ion binding"/>
    <property type="evidence" value="ECO:0007669"/>
    <property type="project" value="UniProtKB-KW"/>
</dbReference>
<dbReference type="InterPro" id="IPR008915">
    <property type="entry name" value="Peptidase_M50"/>
</dbReference>
<comment type="similarity">
    <text evidence="3">Belongs to the peptidase M50B family.</text>
</comment>
<sequence length="213" mass="23992">MENATQFIIQIAVLIFSVVVHEVSHGYAALALGDKTAKYAGRLTLNPVNHFDPFGSFLLPLFTYFTTGFIFGWAKPVPYNPYNLRNQKWGPALVGAAGPLSNIFLAVFFGIVLRIMISYSLVGSALFANFFQIATFIVFLNLVLAVFNLVPIPPLDGSKVFFTLLPYQYRHIQAFMEQYGFMLLLAFIFFFSNLIFPVVLFLFRIITGVMPVF</sequence>
<keyword evidence="12 13" id="KW-0472">Membrane</keyword>
<organism evidence="15 16">
    <name type="scientific">Candidatus Sungbacteria bacterium RIFCSPLOWO2_12_FULL_41_11</name>
    <dbReference type="NCBI Taxonomy" id="1802286"/>
    <lineage>
        <taxon>Bacteria</taxon>
        <taxon>Candidatus Sungiibacteriota</taxon>
    </lineage>
</organism>
<evidence type="ECO:0000256" key="11">
    <source>
        <dbReference type="ARBA" id="ARBA00023049"/>
    </source>
</evidence>
<keyword evidence="5" id="KW-0645">Protease</keyword>
<evidence type="ECO:0000256" key="10">
    <source>
        <dbReference type="ARBA" id="ARBA00022989"/>
    </source>
</evidence>
<protein>
    <recommendedName>
        <fullName evidence="14">Peptidase M50 domain-containing protein</fullName>
    </recommendedName>
</protein>
<dbReference type="Pfam" id="PF02163">
    <property type="entry name" value="Peptidase_M50"/>
    <property type="match status" value="2"/>
</dbReference>
<keyword evidence="6 13" id="KW-0812">Transmembrane</keyword>
<dbReference type="InterPro" id="IPR052348">
    <property type="entry name" value="Metallopeptidase_M50B"/>
</dbReference>
<dbReference type="PANTHER" id="PTHR35864:SF1">
    <property type="entry name" value="ZINC METALLOPROTEASE YWHC-RELATED"/>
    <property type="match status" value="1"/>
</dbReference>
<dbReference type="AlphaFoldDB" id="A0A1G2LQU0"/>
<feature type="transmembrane region" description="Helical" evidence="13">
    <location>
        <begin position="6"/>
        <end position="33"/>
    </location>
</feature>
<evidence type="ECO:0000256" key="5">
    <source>
        <dbReference type="ARBA" id="ARBA00022670"/>
    </source>
</evidence>
<evidence type="ECO:0000256" key="2">
    <source>
        <dbReference type="ARBA" id="ARBA00004651"/>
    </source>
</evidence>
<reference evidence="15 16" key="1">
    <citation type="journal article" date="2016" name="Nat. Commun.">
        <title>Thousands of microbial genomes shed light on interconnected biogeochemical processes in an aquifer system.</title>
        <authorList>
            <person name="Anantharaman K."/>
            <person name="Brown C.T."/>
            <person name="Hug L.A."/>
            <person name="Sharon I."/>
            <person name="Castelle C.J."/>
            <person name="Probst A.J."/>
            <person name="Thomas B.C."/>
            <person name="Singh A."/>
            <person name="Wilkins M.J."/>
            <person name="Karaoz U."/>
            <person name="Brodie E.L."/>
            <person name="Williams K.H."/>
            <person name="Hubbard S.S."/>
            <person name="Banfield J.F."/>
        </authorList>
    </citation>
    <scope>NUCLEOTIDE SEQUENCE [LARGE SCALE GENOMIC DNA]</scope>
</reference>
<dbReference type="EMBL" id="MHQY01000015">
    <property type="protein sequence ID" value="OHA13894.1"/>
    <property type="molecule type" value="Genomic_DNA"/>
</dbReference>
<keyword evidence="8" id="KW-0378">Hydrolase</keyword>
<evidence type="ECO:0000256" key="8">
    <source>
        <dbReference type="ARBA" id="ARBA00022801"/>
    </source>
</evidence>
<keyword evidence="4" id="KW-1003">Cell membrane</keyword>
<keyword evidence="11" id="KW-0482">Metalloprotease</keyword>
<name>A0A1G2LQU0_9BACT</name>
<proteinExistence type="inferred from homology"/>
<keyword evidence="9" id="KW-0862">Zinc</keyword>
<evidence type="ECO:0000259" key="14">
    <source>
        <dbReference type="Pfam" id="PF02163"/>
    </source>
</evidence>
<gene>
    <name evidence="15" type="ORF">A3G49_01480</name>
</gene>
<evidence type="ECO:0000256" key="12">
    <source>
        <dbReference type="ARBA" id="ARBA00023136"/>
    </source>
</evidence>
<dbReference type="GO" id="GO:0006508">
    <property type="term" value="P:proteolysis"/>
    <property type="evidence" value="ECO:0007669"/>
    <property type="project" value="UniProtKB-KW"/>
</dbReference>
<evidence type="ECO:0000313" key="16">
    <source>
        <dbReference type="Proteomes" id="UP000177171"/>
    </source>
</evidence>
<keyword evidence="7" id="KW-0479">Metal-binding</keyword>
<dbReference type="CDD" id="cd06158">
    <property type="entry name" value="S2P-M50_like_1"/>
    <property type="match status" value="1"/>
</dbReference>
<evidence type="ECO:0000256" key="6">
    <source>
        <dbReference type="ARBA" id="ARBA00022692"/>
    </source>
</evidence>
<evidence type="ECO:0000256" key="4">
    <source>
        <dbReference type="ARBA" id="ARBA00022475"/>
    </source>
</evidence>
<feature type="transmembrane region" description="Helical" evidence="13">
    <location>
        <begin position="179"/>
        <end position="203"/>
    </location>
</feature>